<reference evidence="1 2" key="1">
    <citation type="submission" date="2014-05" db="EMBL/GenBank/DDBJ databases">
        <title>Draft Genome Sequence of Nitratireductor basaltis Strain UMTGB225, A Marine Bacterium Isolated from Green Barrel Tunicate.</title>
        <authorList>
            <person name="Gan H.Y."/>
        </authorList>
    </citation>
    <scope>NUCLEOTIDE SEQUENCE [LARGE SCALE GENOMIC DNA]</scope>
    <source>
        <strain evidence="1 2">UMTGB225</strain>
    </source>
</reference>
<accession>A0A084U8B5</accession>
<protein>
    <recommendedName>
        <fullName evidence="3">Flagellar basal-body rod protein FlgF</fullName>
    </recommendedName>
</protein>
<gene>
    <name evidence="1" type="ORF">EL18_00216</name>
</gene>
<dbReference type="AlphaFoldDB" id="A0A084U8B5"/>
<dbReference type="Pfam" id="PF06748">
    <property type="entry name" value="DUF1217"/>
    <property type="match status" value="1"/>
</dbReference>
<comment type="caution">
    <text evidence="1">The sequence shown here is derived from an EMBL/GenBank/DDBJ whole genome shotgun (WGS) entry which is preliminary data.</text>
</comment>
<dbReference type="STRING" id="472175.EL18_00216"/>
<sequence length="257" mass="29259">MNTLLSYQLISRDIATSIKRVEAQPLVSRETEYYRENIGNIKSIEEFVEDTRLFNYAMKAHGLSDMAYAKAFMVKALEGGIDDPDSFANSLTDKRYKEFVKTFNFARDGEATTSFYSPTTGTIDKYLRQTLEEDAGENNEGVRLALYFERKASGIKNFYEVLADPALGKVVRTALGFPESLAQADIDKQVEMFKDRIDIEDFQDPEKVDEFLQRFATLWEINNPSYTQNTSIAALFSQPAEFGISTDMLLTIAQMRK</sequence>
<dbReference type="InterPro" id="IPR023157">
    <property type="entry name" value="AGR-C-984p-like_sf"/>
</dbReference>
<evidence type="ECO:0000313" key="1">
    <source>
        <dbReference type="EMBL" id="KFB09201.1"/>
    </source>
</evidence>
<dbReference type="eggNOG" id="ENOG502ZBJH">
    <property type="taxonomic scope" value="Bacteria"/>
</dbReference>
<dbReference type="Gene3D" id="1.10.3700.10">
    <property type="entry name" value="AGR C 984p-like"/>
    <property type="match status" value="1"/>
</dbReference>
<dbReference type="SUPFAM" id="SSF158837">
    <property type="entry name" value="AGR C 984p-like"/>
    <property type="match status" value="1"/>
</dbReference>
<evidence type="ECO:0008006" key="3">
    <source>
        <dbReference type="Google" id="ProtNLM"/>
    </source>
</evidence>
<evidence type="ECO:0000313" key="2">
    <source>
        <dbReference type="Proteomes" id="UP000053675"/>
    </source>
</evidence>
<proteinExistence type="predicted"/>
<name>A0A084U8B5_9HYPH</name>
<dbReference type="EMBL" id="JMQM01000001">
    <property type="protein sequence ID" value="KFB09201.1"/>
    <property type="molecule type" value="Genomic_DNA"/>
</dbReference>
<dbReference type="RefSeq" id="WP_036483608.1">
    <property type="nucleotide sequence ID" value="NZ_JMQM01000001.1"/>
</dbReference>
<dbReference type="InterPro" id="IPR010626">
    <property type="entry name" value="DUF1217"/>
</dbReference>
<keyword evidence="2" id="KW-1185">Reference proteome</keyword>
<dbReference type="OrthoDB" id="7824597at2"/>
<dbReference type="Proteomes" id="UP000053675">
    <property type="component" value="Unassembled WGS sequence"/>
</dbReference>
<dbReference type="PATRIC" id="fig|472175.3.peg.223"/>
<organism evidence="1 2">
    <name type="scientific">Nitratireductor basaltis</name>
    <dbReference type="NCBI Taxonomy" id="472175"/>
    <lineage>
        <taxon>Bacteria</taxon>
        <taxon>Pseudomonadati</taxon>
        <taxon>Pseudomonadota</taxon>
        <taxon>Alphaproteobacteria</taxon>
        <taxon>Hyphomicrobiales</taxon>
        <taxon>Phyllobacteriaceae</taxon>
        <taxon>Nitratireductor</taxon>
    </lineage>
</organism>